<comment type="caution">
    <text evidence="14">The sequence shown here is derived from an EMBL/GenBank/DDBJ whole genome shotgun (WGS) entry which is preliminary data.</text>
</comment>
<feature type="domain" description="FtsX extracellular" evidence="13">
    <location>
        <begin position="48"/>
        <end position="145"/>
    </location>
</feature>
<accession>A0A315Z9Z0</accession>
<name>A0A315Z9Z0_SEDFL</name>
<dbReference type="PANTHER" id="PTHR47755">
    <property type="entry name" value="CELL DIVISION PROTEIN FTSX"/>
    <property type="match status" value="1"/>
</dbReference>
<evidence type="ECO:0000313" key="14">
    <source>
        <dbReference type="EMBL" id="PWJ42351.1"/>
    </source>
</evidence>
<evidence type="ECO:0000256" key="1">
    <source>
        <dbReference type="ARBA" id="ARBA00004651"/>
    </source>
</evidence>
<evidence type="ECO:0000256" key="7">
    <source>
        <dbReference type="ARBA" id="ARBA00022989"/>
    </source>
</evidence>
<dbReference type="Pfam" id="PF02687">
    <property type="entry name" value="FtsX"/>
    <property type="match status" value="1"/>
</dbReference>
<dbReference type="PANTHER" id="PTHR47755:SF1">
    <property type="entry name" value="CELL DIVISION PROTEIN FTSX"/>
    <property type="match status" value="1"/>
</dbReference>
<evidence type="ECO:0000256" key="3">
    <source>
        <dbReference type="ARBA" id="ARBA00021907"/>
    </source>
</evidence>
<feature type="domain" description="ABC3 transporter permease C-terminal" evidence="12">
    <location>
        <begin position="169"/>
        <end position="285"/>
    </location>
</feature>
<evidence type="ECO:0000313" key="15">
    <source>
        <dbReference type="Proteomes" id="UP000245535"/>
    </source>
</evidence>
<sequence>MSKITKKVGSYPYANVMFSIVSALFMIGLMGLFGLYANKLTTELQDSIEVQVVLQKFLSEEKRNDLQNRISNLEFVNQNIPIRFVSREEAAQNMIQETGEDFIEFLGGNPLHDVFRISIKKDFLEEPRIEELSKDLKKIEGVYDVIYTKSMISQIQSNIQKVTIVLGGLAIMFLLTVVVLIGNAIRLALFSQRFLIRSMQLVGATPFFIKKPFLSRAFLQGVFGGIIASTLLGLSIFLFSEVFSEMKLIFDMRITLSVFISIILLGGIIGFLSAYFSVNHYLKMKLDQLY</sequence>
<dbReference type="InterPro" id="IPR040690">
    <property type="entry name" value="FtsX_ECD"/>
</dbReference>
<dbReference type="GO" id="GO:0051301">
    <property type="term" value="P:cell division"/>
    <property type="evidence" value="ECO:0007669"/>
    <property type="project" value="UniProtKB-KW"/>
</dbReference>
<reference evidence="14 15" key="1">
    <citation type="submission" date="2018-03" db="EMBL/GenBank/DDBJ databases">
        <title>Genomic Encyclopedia of Archaeal and Bacterial Type Strains, Phase II (KMG-II): from individual species to whole genera.</title>
        <authorList>
            <person name="Goeker M."/>
        </authorList>
    </citation>
    <scope>NUCLEOTIDE SEQUENCE [LARGE SCALE GENOMIC DNA]</scope>
    <source>
        <strain evidence="14 15">DSM 28229</strain>
    </source>
</reference>
<keyword evidence="9 10" id="KW-0131">Cell cycle</keyword>
<keyword evidence="4 10" id="KW-1003">Cell membrane</keyword>
<gene>
    <name evidence="14" type="ORF">BC781_103603</name>
</gene>
<evidence type="ECO:0000256" key="6">
    <source>
        <dbReference type="ARBA" id="ARBA00022692"/>
    </source>
</evidence>
<evidence type="ECO:0000259" key="12">
    <source>
        <dbReference type="Pfam" id="PF02687"/>
    </source>
</evidence>
<dbReference type="AlphaFoldDB" id="A0A315Z9Z0"/>
<evidence type="ECO:0000256" key="10">
    <source>
        <dbReference type="PIRNR" id="PIRNR003097"/>
    </source>
</evidence>
<evidence type="ECO:0000256" key="4">
    <source>
        <dbReference type="ARBA" id="ARBA00022475"/>
    </source>
</evidence>
<dbReference type="GO" id="GO:0005886">
    <property type="term" value="C:plasma membrane"/>
    <property type="evidence" value="ECO:0007669"/>
    <property type="project" value="UniProtKB-SubCell"/>
</dbReference>
<keyword evidence="15" id="KW-1185">Reference proteome</keyword>
<dbReference type="OrthoDB" id="9813411at2"/>
<evidence type="ECO:0000256" key="5">
    <source>
        <dbReference type="ARBA" id="ARBA00022618"/>
    </source>
</evidence>
<feature type="transmembrane region" description="Helical" evidence="11">
    <location>
        <begin position="12"/>
        <end position="37"/>
    </location>
</feature>
<keyword evidence="7 11" id="KW-1133">Transmembrane helix</keyword>
<proteinExistence type="inferred from homology"/>
<dbReference type="Proteomes" id="UP000245535">
    <property type="component" value="Unassembled WGS sequence"/>
</dbReference>
<evidence type="ECO:0000256" key="9">
    <source>
        <dbReference type="ARBA" id="ARBA00023306"/>
    </source>
</evidence>
<dbReference type="RefSeq" id="WP_109619228.1">
    <property type="nucleotide sequence ID" value="NZ_QGDO01000003.1"/>
</dbReference>
<comment type="similarity">
    <text evidence="2 10">Belongs to the ABC-4 integral membrane protein family. FtsX subfamily.</text>
</comment>
<comment type="subcellular location">
    <subcellularLocation>
        <location evidence="1">Cell membrane</location>
        <topology evidence="1">Multi-pass membrane protein</topology>
    </subcellularLocation>
</comment>
<organism evidence="14 15">
    <name type="scientific">Sediminitomix flava</name>
    <dbReference type="NCBI Taxonomy" id="379075"/>
    <lineage>
        <taxon>Bacteria</taxon>
        <taxon>Pseudomonadati</taxon>
        <taxon>Bacteroidota</taxon>
        <taxon>Cytophagia</taxon>
        <taxon>Cytophagales</taxon>
        <taxon>Flammeovirgaceae</taxon>
        <taxon>Sediminitomix</taxon>
    </lineage>
</organism>
<dbReference type="InterPro" id="IPR004513">
    <property type="entry name" value="FtsX"/>
</dbReference>
<dbReference type="Pfam" id="PF18075">
    <property type="entry name" value="FtsX_ECD"/>
    <property type="match status" value="1"/>
</dbReference>
<dbReference type="Gene3D" id="3.30.70.3040">
    <property type="match status" value="1"/>
</dbReference>
<feature type="transmembrane region" description="Helical" evidence="11">
    <location>
        <begin position="254"/>
        <end position="276"/>
    </location>
</feature>
<protein>
    <recommendedName>
        <fullName evidence="3 10">Cell division protein FtsX</fullName>
    </recommendedName>
</protein>
<dbReference type="PIRSF" id="PIRSF003097">
    <property type="entry name" value="FtsX"/>
    <property type="match status" value="1"/>
</dbReference>
<keyword evidence="5 10" id="KW-0132">Cell division</keyword>
<evidence type="ECO:0000256" key="8">
    <source>
        <dbReference type="ARBA" id="ARBA00023136"/>
    </source>
</evidence>
<dbReference type="InterPro" id="IPR003838">
    <property type="entry name" value="ABC3_permease_C"/>
</dbReference>
<keyword evidence="8 10" id="KW-0472">Membrane</keyword>
<keyword evidence="6 11" id="KW-0812">Transmembrane</keyword>
<evidence type="ECO:0000256" key="11">
    <source>
        <dbReference type="SAM" id="Phobius"/>
    </source>
</evidence>
<feature type="transmembrane region" description="Helical" evidence="11">
    <location>
        <begin position="217"/>
        <end position="239"/>
    </location>
</feature>
<evidence type="ECO:0000259" key="13">
    <source>
        <dbReference type="Pfam" id="PF18075"/>
    </source>
</evidence>
<dbReference type="EMBL" id="QGDO01000003">
    <property type="protein sequence ID" value="PWJ42351.1"/>
    <property type="molecule type" value="Genomic_DNA"/>
</dbReference>
<feature type="transmembrane region" description="Helical" evidence="11">
    <location>
        <begin position="164"/>
        <end position="189"/>
    </location>
</feature>
<evidence type="ECO:0000256" key="2">
    <source>
        <dbReference type="ARBA" id="ARBA00007379"/>
    </source>
</evidence>